<dbReference type="Gene3D" id="1.10.3810.10">
    <property type="entry name" value="Biosynthetic peptidoglycan transglycosylase-like"/>
    <property type="match status" value="1"/>
</dbReference>
<evidence type="ECO:0000256" key="11">
    <source>
        <dbReference type="ARBA" id="ARBA00023268"/>
    </source>
</evidence>
<dbReference type="Pfam" id="PF00912">
    <property type="entry name" value="Transgly"/>
    <property type="match status" value="1"/>
</dbReference>
<evidence type="ECO:0000256" key="7">
    <source>
        <dbReference type="ARBA" id="ARBA00022801"/>
    </source>
</evidence>
<keyword evidence="10 15" id="KW-0472">Membrane</keyword>
<dbReference type="GO" id="GO:0008360">
    <property type="term" value="P:regulation of cell shape"/>
    <property type="evidence" value="ECO:0007669"/>
    <property type="project" value="UniProtKB-KW"/>
</dbReference>
<gene>
    <name evidence="18" type="primary">mrcA_7</name>
    <name evidence="18" type="ORF">SDC9_38684</name>
</gene>
<comment type="caution">
    <text evidence="18">The sequence shown here is derived from an EMBL/GenBank/DDBJ whole genome shotgun (WGS) entry which is preliminary data.</text>
</comment>
<keyword evidence="3" id="KW-0121">Carboxypeptidase</keyword>
<evidence type="ECO:0000259" key="16">
    <source>
        <dbReference type="Pfam" id="PF00905"/>
    </source>
</evidence>
<dbReference type="InterPro" id="IPR050396">
    <property type="entry name" value="Glycosyltr_51/Transpeptidase"/>
</dbReference>
<comment type="subcellular location">
    <subcellularLocation>
        <location evidence="1">Cell membrane</location>
    </subcellularLocation>
</comment>
<dbReference type="InterPro" id="IPR023346">
    <property type="entry name" value="Lysozyme-like_dom_sf"/>
</dbReference>
<evidence type="ECO:0000256" key="4">
    <source>
        <dbReference type="ARBA" id="ARBA00022670"/>
    </source>
</evidence>
<keyword evidence="15" id="KW-0812">Transmembrane</keyword>
<evidence type="ECO:0000313" key="18">
    <source>
        <dbReference type="EMBL" id="MPL92575.1"/>
    </source>
</evidence>
<comment type="catalytic activity">
    <reaction evidence="14">
        <text>[GlcNAc-(1-&gt;4)-Mur2Ac(oyl-L-Ala-gamma-D-Glu-L-Lys-D-Ala-D-Ala)](n)-di-trans,octa-cis-undecaprenyl diphosphate + beta-D-GlcNAc-(1-&gt;4)-Mur2Ac(oyl-L-Ala-gamma-D-Glu-L-Lys-D-Ala-D-Ala)-di-trans,octa-cis-undecaprenyl diphosphate = [GlcNAc-(1-&gt;4)-Mur2Ac(oyl-L-Ala-gamma-D-Glu-L-Lys-D-Ala-D-Ala)](n+1)-di-trans,octa-cis-undecaprenyl diphosphate + di-trans,octa-cis-undecaprenyl diphosphate + H(+)</text>
        <dbReference type="Rhea" id="RHEA:23708"/>
        <dbReference type="Rhea" id="RHEA-COMP:9602"/>
        <dbReference type="Rhea" id="RHEA-COMP:9603"/>
        <dbReference type="ChEBI" id="CHEBI:15378"/>
        <dbReference type="ChEBI" id="CHEBI:58405"/>
        <dbReference type="ChEBI" id="CHEBI:60033"/>
        <dbReference type="ChEBI" id="CHEBI:78435"/>
        <dbReference type="EC" id="2.4.99.28"/>
    </reaction>
</comment>
<feature type="domain" description="Glycosyl transferase family 51" evidence="17">
    <location>
        <begin position="68"/>
        <end position="247"/>
    </location>
</feature>
<accession>A0A644VMQ3</accession>
<proteinExistence type="predicted"/>
<keyword evidence="12" id="KW-0961">Cell wall biogenesis/degradation</keyword>
<keyword evidence="9" id="KW-0573">Peptidoglycan synthesis</keyword>
<evidence type="ECO:0000256" key="10">
    <source>
        <dbReference type="ARBA" id="ARBA00023136"/>
    </source>
</evidence>
<protein>
    <recommendedName>
        <fullName evidence="13">peptidoglycan glycosyltransferase</fullName>
        <ecNumber evidence="13">2.4.99.28</ecNumber>
    </recommendedName>
</protein>
<feature type="domain" description="Penicillin-binding protein transpeptidase" evidence="16">
    <location>
        <begin position="461"/>
        <end position="699"/>
    </location>
</feature>
<dbReference type="GO" id="GO:0008658">
    <property type="term" value="F:penicillin binding"/>
    <property type="evidence" value="ECO:0007669"/>
    <property type="project" value="InterPro"/>
</dbReference>
<keyword evidence="8" id="KW-0133">Cell shape</keyword>
<evidence type="ECO:0000259" key="17">
    <source>
        <dbReference type="Pfam" id="PF00912"/>
    </source>
</evidence>
<keyword evidence="15" id="KW-1133">Transmembrane helix</keyword>
<dbReference type="GO" id="GO:0009252">
    <property type="term" value="P:peptidoglycan biosynthetic process"/>
    <property type="evidence" value="ECO:0007669"/>
    <property type="project" value="UniProtKB-KW"/>
</dbReference>
<dbReference type="EMBL" id="VSSQ01000362">
    <property type="protein sequence ID" value="MPL92575.1"/>
    <property type="molecule type" value="Genomic_DNA"/>
</dbReference>
<dbReference type="InterPro" id="IPR036950">
    <property type="entry name" value="PBP_transglycosylase"/>
</dbReference>
<dbReference type="GO" id="GO:0006508">
    <property type="term" value="P:proteolysis"/>
    <property type="evidence" value="ECO:0007669"/>
    <property type="project" value="UniProtKB-KW"/>
</dbReference>
<dbReference type="AlphaFoldDB" id="A0A644VMQ3"/>
<dbReference type="GO" id="GO:0030288">
    <property type="term" value="C:outer membrane-bounded periplasmic space"/>
    <property type="evidence" value="ECO:0007669"/>
    <property type="project" value="TreeGrafter"/>
</dbReference>
<dbReference type="SUPFAM" id="SSF53955">
    <property type="entry name" value="Lysozyme-like"/>
    <property type="match status" value="1"/>
</dbReference>
<evidence type="ECO:0000256" key="15">
    <source>
        <dbReference type="SAM" id="Phobius"/>
    </source>
</evidence>
<organism evidence="18">
    <name type="scientific">bioreactor metagenome</name>
    <dbReference type="NCBI Taxonomy" id="1076179"/>
    <lineage>
        <taxon>unclassified sequences</taxon>
        <taxon>metagenomes</taxon>
        <taxon>ecological metagenomes</taxon>
    </lineage>
</organism>
<keyword evidence="6" id="KW-0808">Transferase</keyword>
<dbReference type="Pfam" id="PF00905">
    <property type="entry name" value="Transpeptidase"/>
    <property type="match status" value="1"/>
</dbReference>
<dbReference type="Gene3D" id="3.40.710.10">
    <property type="entry name" value="DD-peptidase/beta-lactamase superfamily"/>
    <property type="match status" value="2"/>
</dbReference>
<dbReference type="GO" id="GO:0004180">
    <property type="term" value="F:carboxypeptidase activity"/>
    <property type="evidence" value="ECO:0007669"/>
    <property type="project" value="UniProtKB-KW"/>
</dbReference>
<keyword evidence="2" id="KW-1003">Cell membrane</keyword>
<dbReference type="InterPro" id="IPR001264">
    <property type="entry name" value="Glyco_trans_51"/>
</dbReference>
<dbReference type="InterPro" id="IPR001460">
    <property type="entry name" value="PCN-bd_Tpept"/>
</dbReference>
<reference evidence="18" key="1">
    <citation type="submission" date="2019-08" db="EMBL/GenBank/DDBJ databases">
        <authorList>
            <person name="Kucharzyk K."/>
            <person name="Murdoch R.W."/>
            <person name="Higgins S."/>
            <person name="Loffler F."/>
        </authorList>
    </citation>
    <scope>NUCLEOTIDE SEQUENCE</scope>
</reference>
<dbReference type="PANTHER" id="PTHR32282">
    <property type="entry name" value="BINDING PROTEIN TRANSPEPTIDASE, PUTATIVE-RELATED"/>
    <property type="match status" value="1"/>
</dbReference>
<evidence type="ECO:0000256" key="3">
    <source>
        <dbReference type="ARBA" id="ARBA00022645"/>
    </source>
</evidence>
<dbReference type="GO" id="GO:0071555">
    <property type="term" value="P:cell wall organization"/>
    <property type="evidence" value="ECO:0007669"/>
    <property type="project" value="UniProtKB-KW"/>
</dbReference>
<dbReference type="PANTHER" id="PTHR32282:SF11">
    <property type="entry name" value="PENICILLIN-BINDING PROTEIN 1B"/>
    <property type="match status" value="1"/>
</dbReference>
<feature type="transmembrane region" description="Helical" evidence="15">
    <location>
        <begin position="17"/>
        <end position="43"/>
    </location>
</feature>
<keyword evidence="5" id="KW-0328">Glycosyltransferase</keyword>
<dbReference type="GO" id="GO:0005886">
    <property type="term" value="C:plasma membrane"/>
    <property type="evidence" value="ECO:0007669"/>
    <property type="project" value="UniProtKB-SubCell"/>
</dbReference>
<evidence type="ECO:0000256" key="5">
    <source>
        <dbReference type="ARBA" id="ARBA00022676"/>
    </source>
</evidence>
<dbReference type="GO" id="GO:0008955">
    <property type="term" value="F:peptidoglycan glycosyltransferase activity"/>
    <property type="evidence" value="ECO:0007669"/>
    <property type="project" value="UniProtKB-EC"/>
</dbReference>
<evidence type="ECO:0000256" key="14">
    <source>
        <dbReference type="ARBA" id="ARBA00049902"/>
    </source>
</evidence>
<keyword evidence="7" id="KW-0378">Hydrolase</keyword>
<evidence type="ECO:0000256" key="12">
    <source>
        <dbReference type="ARBA" id="ARBA00023316"/>
    </source>
</evidence>
<dbReference type="SUPFAM" id="SSF56601">
    <property type="entry name" value="beta-lactamase/transpeptidase-like"/>
    <property type="match status" value="1"/>
</dbReference>
<dbReference type="EC" id="2.4.99.28" evidence="13"/>
<evidence type="ECO:0000256" key="13">
    <source>
        <dbReference type="ARBA" id="ARBA00044770"/>
    </source>
</evidence>
<sequence length="771" mass="88098">MTENNTNKDFRKVLNRWFWILFGSGITVMALVFFFISIGWLGYLPEIDQLQNPINKYATELYSSDFKLIGSYSESKDNRIKTEYSQISKHVINALIATEDERFYDHSGIDGRALGRVFIKRGIFRQKSSGGGSTITQQLAKLLYSPKADNIIERALQKPIEWVISVQLEKIYTKEEIITLYLNQFDFLYNAVGIKTSSYVYFNTTPAELKIEEAATLIGMCKNPSLYNPKRFNERAKNRRNVVLDQMRKADFITKAERDSLQQLPLILDFQRVDHKQGLAPYFREYLRLTLTAKKPVRSNYASWQEEKYNEDLWQWENNPLYGFCNKNTKSNGMPYNIYTDGLRIFTTIDSRMQQYAEEAVEQHLTELQQAFFKEKKGRTYAPFSKHVNQTEIDASINRAMRDSERYRRLKNEGVNSDEISRIFNTKVEMQVFSYKGMIDTVMTPMDSIRYIKHFLRCGFMSIDPKTGQVKAYVGGPNFTHFQYDMATSGKRQVGSTIKPFLYTLAMEEGLWPCDKVMNVPITLKDANGNDWSPRNSSKSRIGEEVTLRWALANSNNWISAYLMNMFTPESLVKLMQSFGIRSHLDPVISLALGPADISIVEMVDAYTAFPNKGIRVEPMYVTRIEDGNGNVIATFTPQMHEIFSESTAYKMIYMLRSVVDGGTGGRIRGRYGLTMPMGGKTGTTQNNSDGWFMGFTPSLVSGVWVGGEDRSIHFDNIAEGQGASMALPIWALYMQKVLGDSSLGYSAQDNFDVPSSFNANAGCEENVFDW</sequence>
<name>A0A644VMQ3_9ZZZZ</name>
<evidence type="ECO:0000256" key="6">
    <source>
        <dbReference type="ARBA" id="ARBA00022679"/>
    </source>
</evidence>
<evidence type="ECO:0000256" key="1">
    <source>
        <dbReference type="ARBA" id="ARBA00004236"/>
    </source>
</evidence>
<keyword evidence="11" id="KW-0511">Multifunctional enzyme</keyword>
<keyword evidence="4" id="KW-0645">Protease</keyword>
<dbReference type="InterPro" id="IPR012338">
    <property type="entry name" value="Beta-lactam/transpept-like"/>
</dbReference>
<evidence type="ECO:0000256" key="9">
    <source>
        <dbReference type="ARBA" id="ARBA00022984"/>
    </source>
</evidence>
<evidence type="ECO:0000256" key="2">
    <source>
        <dbReference type="ARBA" id="ARBA00022475"/>
    </source>
</evidence>
<evidence type="ECO:0000256" key="8">
    <source>
        <dbReference type="ARBA" id="ARBA00022960"/>
    </source>
</evidence>